<organism evidence="4 5">
    <name type="scientific">Curvularia clavata</name>
    <dbReference type="NCBI Taxonomy" id="95742"/>
    <lineage>
        <taxon>Eukaryota</taxon>
        <taxon>Fungi</taxon>
        <taxon>Dikarya</taxon>
        <taxon>Ascomycota</taxon>
        <taxon>Pezizomycotina</taxon>
        <taxon>Dothideomycetes</taxon>
        <taxon>Pleosporomycetidae</taxon>
        <taxon>Pleosporales</taxon>
        <taxon>Pleosporineae</taxon>
        <taxon>Pleosporaceae</taxon>
        <taxon>Curvularia</taxon>
    </lineage>
</organism>
<dbReference type="InterPro" id="IPR000593">
    <property type="entry name" value="RasGAP_C"/>
</dbReference>
<dbReference type="GO" id="GO:0007165">
    <property type="term" value="P:signal transduction"/>
    <property type="evidence" value="ECO:0007669"/>
    <property type="project" value="UniProtKB-ARBA"/>
</dbReference>
<dbReference type="Proteomes" id="UP001056012">
    <property type="component" value="Chromosome 5"/>
</dbReference>
<feature type="coiled-coil region" evidence="1">
    <location>
        <begin position="1021"/>
        <end position="1048"/>
    </location>
</feature>
<dbReference type="EMBL" id="CP089278">
    <property type="protein sequence ID" value="USP80123.1"/>
    <property type="molecule type" value="Genomic_DNA"/>
</dbReference>
<evidence type="ECO:0000256" key="1">
    <source>
        <dbReference type="SAM" id="Coils"/>
    </source>
</evidence>
<feature type="compositionally biased region" description="Basic and acidic residues" evidence="2">
    <location>
        <begin position="560"/>
        <end position="572"/>
    </location>
</feature>
<feature type="region of interest" description="Disordered" evidence="2">
    <location>
        <begin position="188"/>
        <end position="424"/>
    </location>
</feature>
<dbReference type="Pfam" id="PF20237">
    <property type="entry name" value="DUF6594"/>
    <property type="match status" value="1"/>
</dbReference>
<feature type="compositionally biased region" description="Low complexity" evidence="2">
    <location>
        <begin position="476"/>
        <end position="486"/>
    </location>
</feature>
<dbReference type="InterPro" id="IPR023152">
    <property type="entry name" value="RasGAP_CS"/>
</dbReference>
<dbReference type="SMART" id="SM00323">
    <property type="entry name" value="RasGAP"/>
    <property type="match status" value="1"/>
</dbReference>
<dbReference type="PROSITE" id="PS00509">
    <property type="entry name" value="RAS_GTPASE_ACTIV_1"/>
    <property type="match status" value="1"/>
</dbReference>
<dbReference type="InterPro" id="IPR057514">
    <property type="entry name" value="NTF2_SigF"/>
</dbReference>
<dbReference type="InterPro" id="IPR001936">
    <property type="entry name" value="RasGAP_dom"/>
</dbReference>
<evidence type="ECO:0000313" key="4">
    <source>
        <dbReference type="EMBL" id="USP80123.1"/>
    </source>
</evidence>
<feature type="compositionally biased region" description="Low complexity" evidence="2">
    <location>
        <begin position="191"/>
        <end position="205"/>
    </location>
</feature>
<feature type="compositionally biased region" description="Basic residues" evidence="2">
    <location>
        <begin position="285"/>
        <end position="296"/>
    </location>
</feature>
<feature type="compositionally biased region" description="Basic and acidic residues" evidence="2">
    <location>
        <begin position="221"/>
        <end position="233"/>
    </location>
</feature>
<proteinExistence type="predicted"/>
<feature type="domain" description="Ras-GAP" evidence="3">
    <location>
        <begin position="1148"/>
        <end position="1363"/>
    </location>
</feature>
<feature type="region of interest" description="Disordered" evidence="2">
    <location>
        <begin position="531"/>
        <end position="630"/>
    </location>
</feature>
<feature type="compositionally biased region" description="Basic and acidic residues" evidence="2">
    <location>
        <begin position="587"/>
        <end position="602"/>
    </location>
</feature>
<dbReference type="CDD" id="cd05132">
    <property type="entry name" value="RasGAP_GAPA"/>
    <property type="match status" value="1"/>
</dbReference>
<dbReference type="InterPro" id="IPR008936">
    <property type="entry name" value="Rho_GTPase_activation_prot"/>
</dbReference>
<evidence type="ECO:0000259" key="3">
    <source>
        <dbReference type="PROSITE" id="PS50018"/>
    </source>
</evidence>
<feature type="compositionally biased region" description="Low complexity" evidence="2">
    <location>
        <begin position="389"/>
        <end position="413"/>
    </location>
</feature>
<dbReference type="OrthoDB" id="775356at2759"/>
<keyword evidence="1" id="KW-0175">Coiled coil</keyword>
<name>A0A9Q9DTQ9_CURCL</name>
<dbReference type="GO" id="GO:0005938">
    <property type="term" value="C:cell cortex"/>
    <property type="evidence" value="ECO:0007669"/>
    <property type="project" value="TreeGrafter"/>
</dbReference>
<sequence length="1741" mass="196860">MEDPVKEIPGIIHLLTQSPPSLQHATIEKYFTPDAEFSHPFCRTWSWSNSRWLVDATYRWYKIMSPRIDLTVQSVAFDEANLKLYVTIFQIFRIWLVPFYYAPVRLTTVLSLRHSPSMGKYYIEKQDDLYQVDQWIRFIAPGGWVLIWIWQAWATLFCLLGTWLLWPITWVEENWGWGEGMGMESDRQMRSDLVSSSSSSEGAHSPSRRRNPTVTTTDDDPQYHFDSLQEKEVGVATAASAPHTATTRRRPSRTTSGTKSSPRSASPPPPHSYSEEQNEGDKKTNKPPRKTLKKLLRRDSHHAEIVPGLSQSGHEDVDEEGSTVGYIPRLGQIRERKSTMQTRRRGSSIVSSSGQPRALRRRHTDDSTVSRIRAQRKHSSSHRHGGKLAQLSEPSSASSVSQQSSASSSGSNSTVTQKSREDHDYTYQYETFGERQRLAMQSSMLNADTESEVFKYLQSENDAESSVFEGSQVTGLSSSASLPLSSVTTDSQNVNGSNVTLQASAQQPSAPAPHLPHQEFRKFKKPLYASSFVHGPADDDNETVNQSAESEGSETEGEEEAKGSNESPKVETKAPPPRPQSTSSRGSDPHVRRLKQQERELANHILKNPRPQKQFQFGPGTPAQPYPPAPMYSPQVYPTSPSVVGGATANPPQGWPPMHTFPAPLAIGYAPHQSPEATHAYPHSMVQQMAPPFSPHGSQPPHYQQHAPAPGQAKYAMTGYELLANELSAPLPDDAPREAEIVPVYRKFEHLNHRVLLHLQDEMCELEEELRNLDRCIAQMSPKDPSGHAYPASRRNDARYGGDLHFKRTELLGRIYQKLEQYNKALSSFNQVSRNLVPAQADEIARYREWMDEHEPIDYAESQFLERGQDLVAIGRKGGATISRAKEGGQKHSAAVWFPLILVVPLMAFAIVPSLLGRVVVIVLIVGVELKLVASAPELKGFLSVEEWTAAVSVPLSQATLNMAVSMLHAPSRASTSSSSSFIPVSRQNTMSSHDGSRSVRQSKRYSVTALYLSMSAKDKELEIEDDLARAQKVLRELKAKISSQSKKNFVLEKDVRYLDSRIALLIQNRMALEEQNEVADHLADGIELQEGFFPNDEKTQKYGNLLFLLQSEPRHIAHLCRLVSMAEIDALLQTVMFTIYGNQYESREEHLLLTMFQSVLTYQFDNTPDYSSLLRANTPVSRMMTTYTRRGPGQSYLKVVLQDSINSLIELKDLDLEINPLKVYEKMVTELELQGKLPPDLPKGVTAEEAAENETVQNIINPRINMLMEIANNFLTTIIKGLEETPYGIRWICKQIRSLSRRKYPDAQDQTICTLIGGFFFLRFINPAIVTPRSYMLIDVLPAENPKRTLTYIAKMLQNLANKPSYAKEPYMAKLQPFIHQNKERINKFLLDLCEVQDFYDTLEMDNYVALSKKDLELSITLNEVYATHALLERHAAELAKEDSSHLGVILQELGPAPAQLPRKENRAINLPLFSKWETPLDDLTAALDITQEEIFFMEAKSTFVMILRSLPANSSITRRPLRLDRIAEAAATTKNDSVMVKKGIRSMELLSQLQESGVIDKEDGFSLLRDEVEQELVHLGSMKDKVIEETRKLEEVFRTIRDHNGFLVSQLDTYKSYLHNVRSQSEGKTRKQQKHQVLGPYKFTHQQLEREGVIQKSNVPENRRANIYFNFTSPLPGTFVISLHYKGRNRGLLELDLKLDDLLEMQKDNQEDLDLEYVQFNVSKVLVLLNKRFARKKGW</sequence>
<feature type="region of interest" description="Disordered" evidence="2">
    <location>
        <begin position="476"/>
        <end position="495"/>
    </location>
</feature>
<dbReference type="Pfam" id="PF24840">
    <property type="entry name" value="NTF2_SigF"/>
    <property type="match status" value="1"/>
</dbReference>
<feature type="compositionally biased region" description="Basic residues" evidence="2">
    <location>
        <begin position="373"/>
        <end position="386"/>
    </location>
</feature>
<dbReference type="GO" id="GO:0005096">
    <property type="term" value="F:GTPase activator activity"/>
    <property type="evidence" value="ECO:0007669"/>
    <property type="project" value="TreeGrafter"/>
</dbReference>
<gene>
    <name evidence="4" type="ORF">yc1106_07397</name>
</gene>
<feature type="compositionally biased region" description="Low complexity" evidence="2">
    <location>
        <begin position="253"/>
        <end position="264"/>
    </location>
</feature>
<dbReference type="SUPFAM" id="SSF48350">
    <property type="entry name" value="GTPase activation domain, GAP"/>
    <property type="match status" value="1"/>
</dbReference>
<dbReference type="PROSITE" id="PS50018">
    <property type="entry name" value="RAS_GTPASE_ACTIV_2"/>
    <property type="match status" value="1"/>
</dbReference>
<dbReference type="PANTHER" id="PTHR14149">
    <property type="entry name" value="RAS GTPASE-ACTIVATING PROTEIN WITH IQ MOTIF"/>
    <property type="match status" value="1"/>
</dbReference>
<accession>A0A9Q9DTQ9</accession>
<evidence type="ECO:0000256" key="2">
    <source>
        <dbReference type="SAM" id="MobiDB-lite"/>
    </source>
</evidence>
<protein>
    <recommendedName>
        <fullName evidence="3">Ras-GAP domain-containing protein</fullName>
    </recommendedName>
</protein>
<feature type="region of interest" description="Disordered" evidence="2">
    <location>
        <begin position="979"/>
        <end position="999"/>
    </location>
</feature>
<dbReference type="Pfam" id="PF03836">
    <property type="entry name" value="RasGAP_C"/>
    <property type="match status" value="1"/>
</dbReference>
<keyword evidence="5" id="KW-1185">Reference proteome</keyword>
<dbReference type="VEuPathDB" id="FungiDB:yc1106_07397"/>
<dbReference type="SUPFAM" id="SSF143885">
    <property type="entry name" value="RGC domain-like"/>
    <property type="match status" value="1"/>
</dbReference>
<evidence type="ECO:0000313" key="5">
    <source>
        <dbReference type="Proteomes" id="UP001056012"/>
    </source>
</evidence>
<dbReference type="GO" id="GO:0046580">
    <property type="term" value="P:negative regulation of Ras protein signal transduction"/>
    <property type="evidence" value="ECO:0007669"/>
    <property type="project" value="TreeGrafter"/>
</dbReference>
<dbReference type="InterPro" id="IPR046529">
    <property type="entry name" value="DUF6594"/>
</dbReference>
<dbReference type="Gene3D" id="1.10.506.10">
    <property type="entry name" value="GTPase Activation - p120gap, domain 1"/>
    <property type="match status" value="1"/>
</dbReference>
<reference evidence="4" key="1">
    <citation type="submission" date="2021-12" db="EMBL/GenBank/DDBJ databases">
        <title>Curvularia clavata genome.</title>
        <authorList>
            <person name="Cao Y."/>
        </authorList>
    </citation>
    <scope>NUCLEOTIDE SEQUENCE</scope>
    <source>
        <strain evidence="4">Yc1106</strain>
    </source>
</reference>
<dbReference type="PANTHER" id="PTHR14149:SF17">
    <property type="entry name" value="GTPASE-ACTIVATING PROTEIN"/>
    <property type="match status" value="1"/>
</dbReference>
<dbReference type="Pfam" id="PF00616">
    <property type="entry name" value="RasGAP"/>
    <property type="match status" value="1"/>
</dbReference>
<feature type="compositionally biased region" description="Low complexity" evidence="2">
    <location>
        <begin position="236"/>
        <end position="245"/>
    </location>
</feature>